<keyword evidence="1" id="KW-1133">Transmembrane helix</keyword>
<feature type="domain" description="DUF7702" evidence="2">
    <location>
        <begin position="7"/>
        <end position="235"/>
    </location>
</feature>
<feature type="transmembrane region" description="Helical" evidence="1">
    <location>
        <begin position="6"/>
        <end position="25"/>
    </location>
</feature>
<dbReference type="EMBL" id="ML977319">
    <property type="protein sequence ID" value="KAF2117066.1"/>
    <property type="molecule type" value="Genomic_DNA"/>
</dbReference>
<dbReference type="PANTHER" id="PTHR42109">
    <property type="entry name" value="UNPLACED GENOMIC SCAFFOLD UM_SCAF_CONTIG_1.265, WHOLE GENOME SHOTGUN SEQUENCE"/>
    <property type="match status" value="1"/>
</dbReference>
<feature type="transmembrane region" description="Helical" evidence="1">
    <location>
        <begin position="63"/>
        <end position="84"/>
    </location>
</feature>
<dbReference type="AlphaFoldDB" id="A0A6A5ZCY0"/>
<keyword evidence="1" id="KW-0472">Membrane</keyword>
<evidence type="ECO:0000256" key="1">
    <source>
        <dbReference type="SAM" id="Phobius"/>
    </source>
</evidence>
<dbReference type="Proteomes" id="UP000799770">
    <property type="component" value="Unassembled WGS sequence"/>
</dbReference>
<dbReference type="OrthoDB" id="2560628at2759"/>
<proteinExistence type="predicted"/>
<feature type="transmembrane region" description="Helical" evidence="1">
    <location>
        <begin position="175"/>
        <end position="196"/>
    </location>
</feature>
<evidence type="ECO:0000313" key="3">
    <source>
        <dbReference type="EMBL" id="KAF2117066.1"/>
    </source>
</evidence>
<protein>
    <recommendedName>
        <fullName evidence="2">DUF7702 domain-containing protein</fullName>
    </recommendedName>
</protein>
<feature type="transmembrane region" description="Helical" evidence="1">
    <location>
        <begin position="216"/>
        <end position="238"/>
    </location>
</feature>
<keyword evidence="4" id="KW-1185">Reference proteome</keyword>
<dbReference type="Pfam" id="PF24800">
    <property type="entry name" value="DUF7702"/>
    <property type="match status" value="1"/>
</dbReference>
<gene>
    <name evidence="3" type="ORF">BDV96DRAFT_18022</name>
</gene>
<dbReference type="PANTHER" id="PTHR42109:SF3">
    <property type="entry name" value="INTEGRAL MEMBRANE PROTEIN (AFU_ORTHOLOGUE AFUA_5G00100)"/>
    <property type="match status" value="1"/>
</dbReference>
<feature type="transmembrane region" description="Helical" evidence="1">
    <location>
        <begin position="104"/>
        <end position="123"/>
    </location>
</feature>
<evidence type="ECO:0000259" key="2">
    <source>
        <dbReference type="Pfam" id="PF24800"/>
    </source>
</evidence>
<name>A0A6A5ZCY0_9PLEO</name>
<feature type="transmembrane region" description="Helical" evidence="1">
    <location>
        <begin position="135"/>
        <end position="154"/>
    </location>
</feature>
<sequence>MPSALLVATIIVYAVLIQPISYCIWKHGTPGLLGWLVIQVFCVVRIVGSALQIHDETTGSTSTAALVVASIGLSPLLLGVAGVLHEARTARDPGMNTKIEWIKVIAFHAQVILAMVLLLIGITQEIGDKTSHATPLMKVGVVMILLCAVVFSAWTRLSFNQVPRTDLPAWKDATLLLKSVFVVLPFVLLRTLYSVIATFSTDSSFKNSLAAKVCMSVVPEMLLVAVLVASGIITRNIVDKRRIKGVERDTLAGAQHYPLLQTQG</sequence>
<accession>A0A6A5ZCY0</accession>
<evidence type="ECO:0000313" key="4">
    <source>
        <dbReference type="Proteomes" id="UP000799770"/>
    </source>
</evidence>
<feature type="transmembrane region" description="Helical" evidence="1">
    <location>
        <begin position="32"/>
        <end position="51"/>
    </location>
</feature>
<dbReference type="InterPro" id="IPR056119">
    <property type="entry name" value="DUF7702"/>
</dbReference>
<keyword evidence="1" id="KW-0812">Transmembrane</keyword>
<reference evidence="3" key="1">
    <citation type="journal article" date="2020" name="Stud. Mycol.">
        <title>101 Dothideomycetes genomes: a test case for predicting lifestyles and emergence of pathogens.</title>
        <authorList>
            <person name="Haridas S."/>
            <person name="Albert R."/>
            <person name="Binder M."/>
            <person name="Bloem J."/>
            <person name="Labutti K."/>
            <person name="Salamov A."/>
            <person name="Andreopoulos B."/>
            <person name="Baker S."/>
            <person name="Barry K."/>
            <person name="Bills G."/>
            <person name="Bluhm B."/>
            <person name="Cannon C."/>
            <person name="Castanera R."/>
            <person name="Culley D."/>
            <person name="Daum C."/>
            <person name="Ezra D."/>
            <person name="Gonzalez J."/>
            <person name="Henrissat B."/>
            <person name="Kuo A."/>
            <person name="Liang C."/>
            <person name="Lipzen A."/>
            <person name="Lutzoni F."/>
            <person name="Magnuson J."/>
            <person name="Mondo S."/>
            <person name="Nolan M."/>
            <person name="Ohm R."/>
            <person name="Pangilinan J."/>
            <person name="Park H.-J."/>
            <person name="Ramirez L."/>
            <person name="Alfaro M."/>
            <person name="Sun H."/>
            <person name="Tritt A."/>
            <person name="Yoshinaga Y."/>
            <person name="Zwiers L.-H."/>
            <person name="Turgeon B."/>
            <person name="Goodwin S."/>
            <person name="Spatafora J."/>
            <person name="Crous P."/>
            <person name="Grigoriev I."/>
        </authorList>
    </citation>
    <scope>NUCLEOTIDE SEQUENCE</scope>
    <source>
        <strain evidence="3">CBS 627.86</strain>
    </source>
</reference>
<organism evidence="3 4">
    <name type="scientific">Lophiotrema nucula</name>
    <dbReference type="NCBI Taxonomy" id="690887"/>
    <lineage>
        <taxon>Eukaryota</taxon>
        <taxon>Fungi</taxon>
        <taxon>Dikarya</taxon>
        <taxon>Ascomycota</taxon>
        <taxon>Pezizomycotina</taxon>
        <taxon>Dothideomycetes</taxon>
        <taxon>Pleosporomycetidae</taxon>
        <taxon>Pleosporales</taxon>
        <taxon>Lophiotremataceae</taxon>
        <taxon>Lophiotrema</taxon>
    </lineage>
</organism>